<evidence type="ECO:0008006" key="5">
    <source>
        <dbReference type="Google" id="ProtNLM"/>
    </source>
</evidence>
<dbReference type="PROSITE" id="PS51257">
    <property type="entry name" value="PROKAR_LIPOPROTEIN"/>
    <property type="match status" value="1"/>
</dbReference>
<accession>A0A840PBH4</accession>
<protein>
    <recommendedName>
        <fullName evidence="5">Lipoprotein</fullName>
    </recommendedName>
</protein>
<reference evidence="3 4" key="1">
    <citation type="submission" date="2020-08" db="EMBL/GenBank/DDBJ databases">
        <title>Genomic Encyclopedia of Type Strains, Phase IV (KMG-IV): sequencing the most valuable type-strain genomes for metagenomic binning, comparative biology and taxonomic classification.</title>
        <authorList>
            <person name="Goeker M."/>
        </authorList>
    </citation>
    <scope>NUCLEOTIDE SEQUENCE [LARGE SCALE GENOMIC DNA]</scope>
    <source>
        <strain evidence="3 4">DSM 45615</strain>
    </source>
</reference>
<feature type="signal peptide" evidence="2">
    <location>
        <begin position="1"/>
        <end position="22"/>
    </location>
</feature>
<keyword evidence="2" id="KW-0732">Signal</keyword>
<evidence type="ECO:0000256" key="2">
    <source>
        <dbReference type="SAM" id="SignalP"/>
    </source>
</evidence>
<proteinExistence type="predicted"/>
<evidence type="ECO:0000313" key="3">
    <source>
        <dbReference type="EMBL" id="MBB5133355.1"/>
    </source>
</evidence>
<name>A0A840PBH4_9ACTN</name>
<dbReference type="EMBL" id="JACHGN010000006">
    <property type="protein sequence ID" value="MBB5133355.1"/>
    <property type="molecule type" value="Genomic_DNA"/>
</dbReference>
<dbReference type="AlphaFoldDB" id="A0A840PBH4"/>
<organism evidence="3 4">
    <name type="scientific">Thermocatellispora tengchongensis</name>
    <dbReference type="NCBI Taxonomy" id="1073253"/>
    <lineage>
        <taxon>Bacteria</taxon>
        <taxon>Bacillati</taxon>
        <taxon>Actinomycetota</taxon>
        <taxon>Actinomycetes</taxon>
        <taxon>Streptosporangiales</taxon>
        <taxon>Streptosporangiaceae</taxon>
        <taxon>Thermocatellispora</taxon>
    </lineage>
</organism>
<evidence type="ECO:0000313" key="4">
    <source>
        <dbReference type="Proteomes" id="UP000578449"/>
    </source>
</evidence>
<sequence>MKIARMSLVALMAGALTGCTFSTSTDDDLAAIVEDANPAPPSATQGTKTPGTFGEPFAPQIRTMDLESATPAVEALKIPDGTHHTFSGDQLTVTYKNDSLLQTLSATGGQAQVSDIKGALDSLTAQAPPVENATTEWVYVSSGPAPAAAACQNYEGGTHCYWVDTDTVGYLNATSGTGVSIGEVRTALEGVEGS</sequence>
<gene>
    <name evidence="3" type="ORF">HNP84_003081</name>
</gene>
<feature type="chain" id="PRO_5038569618" description="Lipoprotein" evidence="2">
    <location>
        <begin position="23"/>
        <end position="194"/>
    </location>
</feature>
<comment type="caution">
    <text evidence="3">The sequence shown here is derived from an EMBL/GenBank/DDBJ whole genome shotgun (WGS) entry which is preliminary data.</text>
</comment>
<keyword evidence="4" id="KW-1185">Reference proteome</keyword>
<feature type="region of interest" description="Disordered" evidence="1">
    <location>
        <begin position="36"/>
        <end position="57"/>
    </location>
</feature>
<dbReference type="Proteomes" id="UP000578449">
    <property type="component" value="Unassembled WGS sequence"/>
</dbReference>
<evidence type="ECO:0000256" key="1">
    <source>
        <dbReference type="SAM" id="MobiDB-lite"/>
    </source>
</evidence>
<dbReference type="RefSeq" id="WP_185050339.1">
    <property type="nucleotide sequence ID" value="NZ_BAABIX010000001.1"/>
</dbReference>